<dbReference type="GO" id="GO:0005886">
    <property type="term" value="C:plasma membrane"/>
    <property type="evidence" value="ECO:0007669"/>
    <property type="project" value="TreeGrafter"/>
</dbReference>
<evidence type="ECO:0000313" key="13">
    <source>
        <dbReference type="Proteomes" id="UP000244855"/>
    </source>
</evidence>
<evidence type="ECO:0000256" key="3">
    <source>
        <dbReference type="ARBA" id="ARBA00022692"/>
    </source>
</evidence>
<dbReference type="OrthoDB" id="297496at2759"/>
<feature type="transmembrane region" description="Helical" evidence="10">
    <location>
        <begin position="50"/>
        <end position="72"/>
    </location>
</feature>
<name>A0A2V1D1C7_9PLEO</name>
<dbReference type="Gene3D" id="1.10.287.70">
    <property type="match status" value="2"/>
</dbReference>
<feature type="region of interest" description="Disordered" evidence="9">
    <location>
        <begin position="484"/>
        <end position="503"/>
    </location>
</feature>
<reference evidence="12 13" key="1">
    <citation type="journal article" date="2018" name="Sci. Rep.">
        <title>Comparative genomics provides insights into the lifestyle and reveals functional heterogeneity of dark septate endophytic fungi.</title>
        <authorList>
            <person name="Knapp D.G."/>
            <person name="Nemeth J.B."/>
            <person name="Barry K."/>
            <person name="Hainaut M."/>
            <person name="Henrissat B."/>
            <person name="Johnson J."/>
            <person name="Kuo A."/>
            <person name="Lim J.H.P."/>
            <person name="Lipzen A."/>
            <person name="Nolan M."/>
            <person name="Ohm R.A."/>
            <person name="Tamas L."/>
            <person name="Grigoriev I.V."/>
            <person name="Spatafora J.W."/>
            <person name="Nagy L.G."/>
            <person name="Kovacs G.M."/>
        </authorList>
    </citation>
    <scope>NUCLEOTIDE SEQUENCE [LARGE SCALE GENOMIC DNA]</scope>
    <source>
        <strain evidence="12 13">DSE2036</strain>
    </source>
</reference>
<keyword evidence="13" id="KW-1185">Reference proteome</keyword>
<comment type="subcellular location">
    <subcellularLocation>
        <location evidence="1">Membrane</location>
        <topology evidence="1">Multi-pass membrane protein</topology>
    </subcellularLocation>
</comment>
<feature type="transmembrane region" description="Helical" evidence="10">
    <location>
        <begin position="260"/>
        <end position="278"/>
    </location>
</feature>
<keyword evidence="7 8" id="KW-0407">Ion channel</keyword>
<dbReference type="Pfam" id="PF07885">
    <property type="entry name" value="Ion_trans_2"/>
    <property type="match status" value="2"/>
</dbReference>
<evidence type="ECO:0000256" key="7">
    <source>
        <dbReference type="ARBA" id="ARBA00023303"/>
    </source>
</evidence>
<feature type="transmembrane region" description="Helical" evidence="10">
    <location>
        <begin position="161"/>
        <end position="190"/>
    </location>
</feature>
<dbReference type="STRING" id="97972.A0A2V1D1C7"/>
<keyword evidence="2 8" id="KW-0813">Transport</keyword>
<dbReference type="GO" id="GO:0030322">
    <property type="term" value="P:stabilization of membrane potential"/>
    <property type="evidence" value="ECO:0007669"/>
    <property type="project" value="TreeGrafter"/>
</dbReference>
<feature type="transmembrane region" description="Helical" evidence="10">
    <location>
        <begin position="338"/>
        <end position="361"/>
    </location>
</feature>
<feature type="transmembrane region" description="Helical" evidence="10">
    <location>
        <begin position="202"/>
        <end position="224"/>
    </location>
</feature>
<keyword evidence="6 10" id="KW-0472">Membrane</keyword>
<evidence type="ECO:0000313" key="12">
    <source>
        <dbReference type="EMBL" id="PVH91429.1"/>
    </source>
</evidence>
<evidence type="ECO:0000256" key="8">
    <source>
        <dbReference type="RuleBase" id="RU003857"/>
    </source>
</evidence>
<feature type="compositionally biased region" description="Polar residues" evidence="9">
    <location>
        <begin position="494"/>
        <end position="503"/>
    </location>
</feature>
<dbReference type="PANTHER" id="PTHR11003">
    <property type="entry name" value="POTASSIUM CHANNEL, SUBFAMILY K"/>
    <property type="match status" value="1"/>
</dbReference>
<keyword evidence="5 8" id="KW-0406">Ion transport</keyword>
<dbReference type="GO" id="GO:0022841">
    <property type="term" value="F:potassium ion leak channel activity"/>
    <property type="evidence" value="ECO:0007669"/>
    <property type="project" value="TreeGrafter"/>
</dbReference>
<dbReference type="EMBL" id="KZ805867">
    <property type="protein sequence ID" value="PVH91429.1"/>
    <property type="molecule type" value="Genomic_DNA"/>
</dbReference>
<feature type="transmembrane region" description="Helical" evidence="10">
    <location>
        <begin position="398"/>
        <end position="418"/>
    </location>
</feature>
<evidence type="ECO:0000256" key="10">
    <source>
        <dbReference type="SAM" id="Phobius"/>
    </source>
</evidence>
<feature type="region of interest" description="Disordered" evidence="9">
    <location>
        <begin position="554"/>
        <end position="575"/>
    </location>
</feature>
<evidence type="ECO:0000256" key="2">
    <source>
        <dbReference type="ARBA" id="ARBA00022448"/>
    </source>
</evidence>
<organism evidence="12 13">
    <name type="scientific">Periconia macrospinosa</name>
    <dbReference type="NCBI Taxonomy" id="97972"/>
    <lineage>
        <taxon>Eukaryota</taxon>
        <taxon>Fungi</taxon>
        <taxon>Dikarya</taxon>
        <taxon>Ascomycota</taxon>
        <taxon>Pezizomycotina</taxon>
        <taxon>Dothideomycetes</taxon>
        <taxon>Pleosporomycetidae</taxon>
        <taxon>Pleosporales</taxon>
        <taxon>Massarineae</taxon>
        <taxon>Periconiaceae</taxon>
        <taxon>Periconia</taxon>
    </lineage>
</organism>
<dbReference type="InterPro" id="IPR003280">
    <property type="entry name" value="2pore_dom_K_chnl"/>
</dbReference>
<dbReference type="Proteomes" id="UP000244855">
    <property type="component" value="Unassembled WGS sequence"/>
</dbReference>
<dbReference type="InterPro" id="IPR013099">
    <property type="entry name" value="K_chnl_dom"/>
</dbReference>
<evidence type="ECO:0000256" key="9">
    <source>
        <dbReference type="SAM" id="MobiDB-lite"/>
    </source>
</evidence>
<evidence type="ECO:0000256" key="1">
    <source>
        <dbReference type="ARBA" id="ARBA00004141"/>
    </source>
</evidence>
<feature type="transmembrane region" description="Helical" evidence="10">
    <location>
        <begin position="92"/>
        <end position="114"/>
    </location>
</feature>
<gene>
    <name evidence="12" type="ORF">DM02DRAFT_678094</name>
</gene>
<accession>A0A2V1D1C7</accession>
<evidence type="ECO:0000256" key="5">
    <source>
        <dbReference type="ARBA" id="ARBA00023065"/>
    </source>
</evidence>
<evidence type="ECO:0000259" key="11">
    <source>
        <dbReference type="Pfam" id="PF07885"/>
    </source>
</evidence>
<comment type="similarity">
    <text evidence="8">Belongs to the two pore domain potassium channel (TC 1.A.1.8) family.</text>
</comment>
<dbReference type="GO" id="GO:0015271">
    <property type="term" value="F:outward rectifier potassium channel activity"/>
    <property type="evidence" value="ECO:0007669"/>
    <property type="project" value="TreeGrafter"/>
</dbReference>
<sequence length="618" mass="68900">MNASALEVPLQNTENTAKLSAQDTRQVVTCGEQRKLGLGRWWFASELCPLFAGTFGPLATFFTICSLTGGWTSIIAEDENEEHVQNQMNMPWAIALNTICLCLGLMSNGISLFVRWSLPTFVICAVGLSIQCFGLTSLLIANHFSTQPHEWSTKSKLTQAYYYSVFASALSFAALISVVFHGIGVIRTYYAKHTKWDETQKALLRQSICLTAYLIIGSAIFAQIEDWAFLDALFWADFTLLTIGLGGEFTTKTTLGRVLLFPYAILGMVLVALLIISVRKLMKRGRLRATYQLTERYLKQHQTTQTREGVPVYPISDEQAFHLIRHIGLKAEKGCSRIALTISITAALVLLLGGAAIFEIAEEEQGWTYGASCYFAYISLLTIGYGDYVPISEAGKSFFVFWSLLAVPILTIVINNSVDALYGTYRSLLLPFQRLFRDRPCQAITAQQPDGLKVDTQDSNAPNAGNNIESLEFGSKGVARRPLACAQQDEPSEISRNPNNGSSRTALRRHCYLLARELRNTILAMGSDSTKRYTYEEWRYYISLLDRSTDLVEGHRDRSANSEPPVEMQKSPSTLSPVEAIEWTAQTSSLLCNSEPGRISLMLSIRLMELLCRMDTQD</sequence>
<dbReference type="SUPFAM" id="SSF81324">
    <property type="entry name" value="Voltage-gated potassium channels"/>
    <property type="match status" value="2"/>
</dbReference>
<dbReference type="AlphaFoldDB" id="A0A2V1D1C7"/>
<evidence type="ECO:0000256" key="6">
    <source>
        <dbReference type="ARBA" id="ARBA00023136"/>
    </source>
</evidence>
<feature type="domain" description="Potassium channel" evidence="11">
    <location>
        <begin position="208"/>
        <end position="281"/>
    </location>
</feature>
<dbReference type="PANTHER" id="PTHR11003:SF291">
    <property type="entry name" value="IP11374P"/>
    <property type="match status" value="1"/>
</dbReference>
<keyword evidence="4 10" id="KW-1133">Transmembrane helix</keyword>
<proteinExistence type="inferred from homology"/>
<protein>
    <submittedName>
        <fullName evidence="12">Voltage-gated potassium channel</fullName>
    </submittedName>
</protein>
<feature type="transmembrane region" description="Helical" evidence="10">
    <location>
        <begin position="121"/>
        <end position="141"/>
    </location>
</feature>
<feature type="transmembrane region" description="Helical" evidence="10">
    <location>
        <begin position="367"/>
        <end position="386"/>
    </location>
</feature>
<feature type="domain" description="Potassium channel" evidence="11">
    <location>
        <begin position="347"/>
        <end position="421"/>
    </location>
</feature>
<dbReference type="PRINTS" id="PR01333">
    <property type="entry name" value="2POREKCHANEL"/>
</dbReference>
<evidence type="ECO:0000256" key="4">
    <source>
        <dbReference type="ARBA" id="ARBA00022989"/>
    </source>
</evidence>
<keyword evidence="3 8" id="KW-0812">Transmembrane</keyword>